<dbReference type="AlphaFoldDB" id="A0A7N4NSE5"/>
<keyword evidence="14" id="KW-1185">Reference proteome</keyword>
<dbReference type="InterPro" id="IPR017452">
    <property type="entry name" value="GPCR_Rhodpsn_7TM"/>
</dbReference>
<evidence type="ECO:0000313" key="14">
    <source>
        <dbReference type="Proteomes" id="UP000007648"/>
    </source>
</evidence>
<keyword evidence="7 9" id="KW-0675">Receptor</keyword>
<dbReference type="PANTHER" id="PTHR22752">
    <property type="entry name" value="G PROTEIN-COUPLED RECEPTOR"/>
    <property type="match status" value="1"/>
</dbReference>
<dbReference type="KEGG" id="shr:100916694"/>
<feature type="domain" description="G-protein coupled receptors family 1 profile" evidence="12">
    <location>
        <begin position="168"/>
        <end position="446"/>
    </location>
</feature>
<evidence type="ECO:0000256" key="10">
    <source>
        <dbReference type="SAM" id="MobiDB-lite"/>
    </source>
</evidence>
<dbReference type="PANTHER" id="PTHR22752:SF3">
    <property type="entry name" value="G-PROTEIN COUPLED RECEPTOR 135"/>
    <property type="match status" value="1"/>
</dbReference>
<feature type="region of interest" description="Disordered" evidence="10">
    <location>
        <begin position="1"/>
        <end position="60"/>
    </location>
</feature>
<dbReference type="Gene3D" id="1.20.1070.10">
    <property type="entry name" value="Rhodopsin 7-helix transmembrane proteins"/>
    <property type="match status" value="1"/>
</dbReference>
<evidence type="ECO:0000256" key="2">
    <source>
        <dbReference type="ARBA" id="ARBA00022475"/>
    </source>
</evidence>
<gene>
    <name evidence="13" type="primary">GPR135</name>
</gene>
<dbReference type="CTD" id="64582"/>
<evidence type="ECO:0000256" key="9">
    <source>
        <dbReference type="RuleBase" id="RU000688"/>
    </source>
</evidence>
<evidence type="ECO:0000256" key="5">
    <source>
        <dbReference type="ARBA" id="ARBA00023040"/>
    </source>
</evidence>
<dbReference type="Pfam" id="PF00001">
    <property type="entry name" value="7tm_1"/>
    <property type="match status" value="1"/>
</dbReference>
<feature type="region of interest" description="Disordered" evidence="10">
    <location>
        <begin position="88"/>
        <end position="127"/>
    </location>
</feature>
<feature type="compositionally biased region" description="Polar residues" evidence="10">
    <location>
        <begin position="29"/>
        <end position="38"/>
    </location>
</feature>
<proteinExistence type="inferred from homology"/>
<feature type="transmembrane region" description="Helical" evidence="11">
    <location>
        <begin position="333"/>
        <end position="356"/>
    </location>
</feature>
<dbReference type="GO" id="GO:0005768">
    <property type="term" value="C:endosome"/>
    <property type="evidence" value="ECO:0007669"/>
    <property type="project" value="Ensembl"/>
</dbReference>
<name>A0A7N4NSE5_SARHA</name>
<evidence type="ECO:0000256" key="6">
    <source>
        <dbReference type="ARBA" id="ARBA00023136"/>
    </source>
</evidence>
<sequence length="553" mass="59308">MVRSSQSPMEEEPPPPYSTPTPPPPSASKIAQMSNLTSLGAARGGGSLRPEAALDSGSPSSPVRVASFHAAVISFTTVAAAVAEARVSRDGGGSGSGSGLAGGEKAGPGSSLPSSSSSSSIPSLGSIPSEDPVPAAAAGAKRLLLEPWAAVAAQALVLLLIFLLSSLGNCAVMGVIVKHRQLRTVTNAFILSLSLSDLLTALLCLPAAFLALFTRHGAGLDGPPAARPWRRFCAASRFFGSCFGIVSTLTMTLISLDRYNAIVRHPREKMGWRRALLLLVAVWLVAAGLSFPWDLLGSSEGDWDEDALVGPKQSFHRCLYVSYPGPSRLGPTYNIWLIVTCYLFPFGIMCFCLYQICKTVKLSEIRVRPVSTYAHLLRFYRETRTATTVLIMIVFIIFCWGPYCLLVLFTAAAGAAGAQTPPFHPVLNIVALWMAWANGAINPLIYAIRNPNISVLLRHKREEGYRTRNVTACLSSHNRNLEARNAANRLRERYAHRLGVCSRGSSCSSTNGEGGRDVAMWACRNPALLFCRDSLPETASEIAMQRKTADTSL</sequence>
<evidence type="ECO:0000256" key="1">
    <source>
        <dbReference type="ARBA" id="ARBA00004651"/>
    </source>
</evidence>
<dbReference type="GeneTree" id="ENSGT00950000182998"/>
<feature type="transmembrane region" description="Helical" evidence="11">
    <location>
        <begin position="426"/>
        <end position="448"/>
    </location>
</feature>
<evidence type="ECO:0000256" key="11">
    <source>
        <dbReference type="SAM" id="Phobius"/>
    </source>
</evidence>
<keyword evidence="4 11" id="KW-1133">Transmembrane helix</keyword>
<feature type="transmembrane region" description="Helical" evidence="11">
    <location>
        <begin position="151"/>
        <end position="177"/>
    </location>
</feature>
<feature type="compositionally biased region" description="Low complexity" evidence="10">
    <location>
        <begin position="107"/>
        <end position="127"/>
    </location>
</feature>
<dbReference type="FunCoup" id="A0A7N4NSE5">
    <property type="interactions" value="423"/>
</dbReference>
<dbReference type="PROSITE" id="PS00237">
    <property type="entry name" value="G_PROTEIN_RECEP_F1_1"/>
    <property type="match status" value="1"/>
</dbReference>
<evidence type="ECO:0000256" key="4">
    <source>
        <dbReference type="ARBA" id="ARBA00022989"/>
    </source>
</evidence>
<dbReference type="InterPro" id="IPR000276">
    <property type="entry name" value="GPCR_Rhodpsn"/>
</dbReference>
<dbReference type="PRINTS" id="PR00237">
    <property type="entry name" value="GPCRRHODOPSN"/>
</dbReference>
<keyword evidence="6 11" id="KW-0472">Membrane</keyword>
<dbReference type="GeneID" id="100916694"/>
<dbReference type="InParanoid" id="A0A7N4NSE5"/>
<dbReference type="GO" id="GO:1990763">
    <property type="term" value="F:arrestin family protein binding"/>
    <property type="evidence" value="ECO:0007669"/>
    <property type="project" value="Ensembl"/>
</dbReference>
<evidence type="ECO:0000256" key="8">
    <source>
        <dbReference type="ARBA" id="ARBA00023224"/>
    </source>
</evidence>
<keyword evidence="5 9" id="KW-0297">G-protein coupled receptor</keyword>
<dbReference type="Ensembl" id="ENSSHAT00000043949.1">
    <property type="protein sequence ID" value="ENSSHAP00000027742.1"/>
    <property type="gene ID" value="ENSSHAG00000022361.1"/>
</dbReference>
<reference evidence="13 14" key="1">
    <citation type="journal article" date="2011" name="Proc. Natl. Acad. Sci. U.S.A.">
        <title>Genetic diversity and population structure of the endangered marsupial Sarcophilus harrisii (Tasmanian devil).</title>
        <authorList>
            <person name="Miller W."/>
            <person name="Hayes V.M."/>
            <person name="Ratan A."/>
            <person name="Petersen D.C."/>
            <person name="Wittekindt N.E."/>
            <person name="Miller J."/>
            <person name="Walenz B."/>
            <person name="Knight J."/>
            <person name="Qi J."/>
            <person name="Zhao F."/>
            <person name="Wang Q."/>
            <person name="Bedoya-Reina O.C."/>
            <person name="Katiyar N."/>
            <person name="Tomsho L.P."/>
            <person name="Kasson L.M."/>
            <person name="Hardie R.A."/>
            <person name="Woodbridge P."/>
            <person name="Tindall E.A."/>
            <person name="Bertelsen M.F."/>
            <person name="Dixon D."/>
            <person name="Pyecroft S."/>
            <person name="Helgen K.M."/>
            <person name="Lesk A.M."/>
            <person name="Pringle T.H."/>
            <person name="Patterson N."/>
            <person name="Zhang Y."/>
            <person name="Kreiss A."/>
            <person name="Woods G.M."/>
            <person name="Jones M.E."/>
            <person name="Schuster S.C."/>
        </authorList>
    </citation>
    <scope>NUCLEOTIDE SEQUENCE [LARGE SCALE GENOMIC DNA]</scope>
</reference>
<evidence type="ECO:0000259" key="12">
    <source>
        <dbReference type="PROSITE" id="PS50262"/>
    </source>
</evidence>
<keyword evidence="3 9" id="KW-0812">Transmembrane</keyword>
<dbReference type="PROSITE" id="PS50262">
    <property type="entry name" value="G_PROTEIN_RECEP_F1_2"/>
    <property type="match status" value="1"/>
</dbReference>
<accession>A0A7N4NSE5</accession>
<feature type="transmembrane region" description="Helical" evidence="11">
    <location>
        <begin position="189"/>
        <end position="214"/>
    </location>
</feature>
<reference evidence="13" key="3">
    <citation type="submission" date="2025-09" db="UniProtKB">
        <authorList>
            <consortium name="Ensembl"/>
        </authorList>
    </citation>
    <scope>IDENTIFICATION</scope>
</reference>
<protein>
    <submittedName>
        <fullName evidence="13">G protein-coupled receptor 135</fullName>
    </submittedName>
</protein>
<dbReference type="RefSeq" id="XP_012396455.2">
    <property type="nucleotide sequence ID" value="XM_012541001.3"/>
</dbReference>
<comment type="subcellular location">
    <subcellularLocation>
        <location evidence="1">Cell membrane</location>
        <topology evidence="1">Multi-pass membrane protein</topology>
    </subcellularLocation>
</comment>
<dbReference type="SUPFAM" id="SSF81321">
    <property type="entry name" value="Family A G protein-coupled receptor-like"/>
    <property type="match status" value="1"/>
</dbReference>
<keyword evidence="8 9" id="KW-0807">Transducer</keyword>
<feature type="transmembrane region" description="Helical" evidence="11">
    <location>
        <begin position="275"/>
        <end position="293"/>
    </location>
</feature>
<organism evidence="13 14">
    <name type="scientific">Sarcophilus harrisii</name>
    <name type="common">Tasmanian devil</name>
    <name type="synonym">Sarcophilus laniarius</name>
    <dbReference type="NCBI Taxonomy" id="9305"/>
    <lineage>
        <taxon>Eukaryota</taxon>
        <taxon>Metazoa</taxon>
        <taxon>Chordata</taxon>
        <taxon>Craniata</taxon>
        <taxon>Vertebrata</taxon>
        <taxon>Euteleostomi</taxon>
        <taxon>Mammalia</taxon>
        <taxon>Metatheria</taxon>
        <taxon>Dasyuromorphia</taxon>
        <taxon>Dasyuridae</taxon>
        <taxon>Sarcophilus</taxon>
    </lineage>
</organism>
<comment type="similarity">
    <text evidence="9">Belongs to the G-protein coupled receptor 1 family.</text>
</comment>
<dbReference type="GO" id="GO:0004930">
    <property type="term" value="F:G protein-coupled receptor activity"/>
    <property type="evidence" value="ECO:0007669"/>
    <property type="project" value="UniProtKB-KW"/>
</dbReference>
<dbReference type="GO" id="GO:0005886">
    <property type="term" value="C:plasma membrane"/>
    <property type="evidence" value="ECO:0007669"/>
    <property type="project" value="UniProtKB-SubCell"/>
</dbReference>
<keyword evidence="2" id="KW-1003">Cell membrane</keyword>
<feature type="transmembrane region" description="Helical" evidence="11">
    <location>
        <begin position="388"/>
        <end position="414"/>
    </location>
</feature>
<evidence type="ECO:0000256" key="7">
    <source>
        <dbReference type="ARBA" id="ARBA00023170"/>
    </source>
</evidence>
<feature type="compositionally biased region" description="Gly residues" evidence="10">
    <location>
        <begin position="90"/>
        <end position="106"/>
    </location>
</feature>
<dbReference type="Proteomes" id="UP000007648">
    <property type="component" value="Unassembled WGS sequence"/>
</dbReference>
<reference evidence="13" key="2">
    <citation type="submission" date="2025-08" db="UniProtKB">
        <authorList>
            <consortium name="Ensembl"/>
        </authorList>
    </citation>
    <scope>IDENTIFICATION</scope>
</reference>
<evidence type="ECO:0000313" key="13">
    <source>
        <dbReference type="Ensembl" id="ENSSHAP00000027742.1"/>
    </source>
</evidence>
<feature type="compositionally biased region" description="Pro residues" evidence="10">
    <location>
        <begin position="14"/>
        <end position="26"/>
    </location>
</feature>
<dbReference type="OrthoDB" id="9927625at2759"/>
<evidence type="ECO:0000256" key="3">
    <source>
        <dbReference type="ARBA" id="ARBA00022692"/>
    </source>
</evidence>
<feature type="transmembrane region" description="Helical" evidence="11">
    <location>
        <begin position="234"/>
        <end position="254"/>
    </location>
</feature>